<dbReference type="InterPro" id="IPR000477">
    <property type="entry name" value="RT_dom"/>
</dbReference>
<evidence type="ECO:0000313" key="4">
    <source>
        <dbReference type="Proteomes" id="UP000011083"/>
    </source>
</evidence>
<accession>L8GVL1</accession>
<evidence type="ECO:0000256" key="1">
    <source>
        <dbReference type="SAM" id="Phobius"/>
    </source>
</evidence>
<name>L8GVL1_ACACF</name>
<dbReference type="InterPro" id="IPR043128">
    <property type="entry name" value="Rev_trsase/Diguanyl_cyclase"/>
</dbReference>
<dbReference type="EMBL" id="KB007974">
    <property type="protein sequence ID" value="ELR17279.1"/>
    <property type="molecule type" value="Genomic_DNA"/>
</dbReference>
<reference evidence="3 4" key="1">
    <citation type="journal article" date="2013" name="Genome Biol.">
        <title>Genome of Acanthamoeba castellanii highlights extensive lateral gene transfer and early evolution of tyrosine kinase signaling.</title>
        <authorList>
            <person name="Clarke M."/>
            <person name="Lohan A.J."/>
            <person name="Liu B."/>
            <person name="Lagkouvardos I."/>
            <person name="Roy S."/>
            <person name="Zafar N."/>
            <person name="Bertelli C."/>
            <person name="Schilde C."/>
            <person name="Kianianmomeni A."/>
            <person name="Burglin T.R."/>
            <person name="Frech C."/>
            <person name="Turcotte B."/>
            <person name="Kopec K.O."/>
            <person name="Synnott J.M."/>
            <person name="Choo C."/>
            <person name="Paponov I."/>
            <person name="Finkler A."/>
            <person name="Soon Heng Tan C."/>
            <person name="Hutchins A.P."/>
            <person name="Weinmeier T."/>
            <person name="Rattei T."/>
            <person name="Chu J.S."/>
            <person name="Gimenez G."/>
            <person name="Irimia M."/>
            <person name="Rigden D.J."/>
            <person name="Fitzpatrick D.A."/>
            <person name="Lorenzo-Morales J."/>
            <person name="Bateman A."/>
            <person name="Chiu C.H."/>
            <person name="Tang P."/>
            <person name="Hegemann P."/>
            <person name="Fromm H."/>
            <person name="Raoult D."/>
            <person name="Greub G."/>
            <person name="Miranda-Saavedra D."/>
            <person name="Chen N."/>
            <person name="Nash P."/>
            <person name="Ginger M.L."/>
            <person name="Horn M."/>
            <person name="Schaap P."/>
            <person name="Caler L."/>
            <person name="Loftus B."/>
        </authorList>
    </citation>
    <scope>NUCLEOTIDE SEQUENCE [LARGE SCALE GENOMIC DNA]</scope>
    <source>
        <strain evidence="3 4">Neff</strain>
    </source>
</reference>
<gene>
    <name evidence="3" type="ORF">ACA1_060060</name>
</gene>
<dbReference type="PANTHER" id="PTHR24559">
    <property type="entry name" value="TRANSPOSON TY3-I GAG-POL POLYPROTEIN"/>
    <property type="match status" value="1"/>
</dbReference>
<proteinExistence type="predicted"/>
<dbReference type="Proteomes" id="UP000011083">
    <property type="component" value="Unassembled WGS sequence"/>
</dbReference>
<keyword evidence="4" id="KW-1185">Reference proteome</keyword>
<keyword evidence="1" id="KW-0472">Membrane</keyword>
<dbReference type="VEuPathDB" id="AmoebaDB:ACA1_060060"/>
<dbReference type="PANTHER" id="PTHR24559:SF444">
    <property type="entry name" value="REVERSE TRANSCRIPTASE DOMAIN-CONTAINING PROTEIN"/>
    <property type="match status" value="1"/>
</dbReference>
<organism evidence="3 4">
    <name type="scientific">Acanthamoeba castellanii (strain ATCC 30010 / Neff)</name>
    <dbReference type="NCBI Taxonomy" id="1257118"/>
    <lineage>
        <taxon>Eukaryota</taxon>
        <taxon>Amoebozoa</taxon>
        <taxon>Discosea</taxon>
        <taxon>Longamoebia</taxon>
        <taxon>Centramoebida</taxon>
        <taxon>Acanthamoebidae</taxon>
        <taxon>Acanthamoeba</taxon>
    </lineage>
</organism>
<sequence length="216" mass="24968">MQKTKIRKTLGAGVMHPSHSPWVLLVVLVTKKDRLTQFCINYHGLNQVMKWDSYPLPHVDDILNMLVGSVWRLSLNLILGYWQILVHEDDIKKTVFVTWHGTFEFMVMLFGLTNVLASFQRDMDIILSGLNWVSTLVYINDIIVFSVSFEDHLQHLQEVFNWLCTANMFVKPSKCNFCQTKLLFLGHLVQKDGIAMDPEKVHIVHEMAQPVNTTEV</sequence>
<dbReference type="Gene3D" id="3.10.10.10">
    <property type="entry name" value="HIV Type 1 Reverse Transcriptase, subunit A, domain 1"/>
    <property type="match status" value="1"/>
</dbReference>
<evidence type="ECO:0000259" key="2">
    <source>
        <dbReference type="Pfam" id="PF00078"/>
    </source>
</evidence>
<dbReference type="CDD" id="cd01647">
    <property type="entry name" value="RT_LTR"/>
    <property type="match status" value="1"/>
</dbReference>
<dbReference type="RefSeq" id="XP_004339292.1">
    <property type="nucleotide sequence ID" value="XM_004339244.1"/>
</dbReference>
<evidence type="ECO:0000313" key="3">
    <source>
        <dbReference type="EMBL" id="ELR17279.1"/>
    </source>
</evidence>
<dbReference type="Pfam" id="PF00078">
    <property type="entry name" value="RVT_1"/>
    <property type="match status" value="1"/>
</dbReference>
<dbReference type="Gene3D" id="3.30.70.270">
    <property type="match status" value="1"/>
</dbReference>
<keyword evidence="1" id="KW-1133">Transmembrane helix</keyword>
<feature type="domain" description="Reverse transcriptase" evidence="2">
    <location>
        <begin position="35"/>
        <end position="187"/>
    </location>
</feature>
<feature type="transmembrane region" description="Helical" evidence="1">
    <location>
        <begin position="96"/>
        <end position="117"/>
    </location>
</feature>
<keyword evidence="1" id="KW-0812">Transmembrane</keyword>
<dbReference type="SUPFAM" id="SSF56672">
    <property type="entry name" value="DNA/RNA polymerases"/>
    <property type="match status" value="1"/>
</dbReference>
<feature type="transmembrane region" description="Helical" evidence="1">
    <location>
        <begin position="62"/>
        <end position="84"/>
    </location>
</feature>
<dbReference type="OMA" id="DYCRINE"/>
<dbReference type="GeneID" id="14918368"/>
<dbReference type="InterPro" id="IPR053134">
    <property type="entry name" value="RNA-dir_DNA_polymerase"/>
</dbReference>
<dbReference type="STRING" id="1257118.L8GVL1"/>
<dbReference type="KEGG" id="acan:ACA1_060060"/>
<feature type="transmembrane region" description="Helical" evidence="1">
    <location>
        <begin position="129"/>
        <end position="149"/>
    </location>
</feature>
<protein>
    <submittedName>
        <fullName evidence="3">RETRotransposonlike family member</fullName>
    </submittedName>
</protein>
<dbReference type="AlphaFoldDB" id="L8GVL1"/>
<dbReference type="InterPro" id="IPR043502">
    <property type="entry name" value="DNA/RNA_pol_sf"/>
</dbReference>
<dbReference type="OrthoDB" id="8057740at2759"/>